<organism evidence="1 2">
    <name type="scientific">Durusdinium trenchii</name>
    <dbReference type="NCBI Taxonomy" id="1381693"/>
    <lineage>
        <taxon>Eukaryota</taxon>
        <taxon>Sar</taxon>
        <taxon>Alveolata</taxon>
        <taxon>Dinophyceae</taxon>
        <taxon>Suessiales</taxon>
        <taxon>Symbiodiniaceae</taxon>
        <taxon>Durusdinium</taxon>
    </lineage>
</organism>
<proteinExistence type="predicted"/>
<accession>A0ABP0S4G7</accession>
<sequence length="288" mass="33142">MALFFPLTHPEDRARSVADRQNVPRIPGHTDSDWWECRSAGPCFPTTWSVHPQAPPAMDALATLLRGGLSTLRGVKQTVKRSLLLSIYRLKEHVFGLYDSMVETLDCERRRQLQWRRESCRPSFRGQKDGMIDLARPPTARVTHSREERSIFLGKGAGPTIRSPVAQRLAQLPRRAVEDDQLPEAPPGGRVVHVEYCMFCKFLPEYLKFRKALAERFGERVLCFANHEDTLQELIRQPKSRINAFEVVDVKSKKVLYTKLGSGLLITERQEWLEKLFEEIEELCQEES</sequence>
<comment type="caution">
    <text evidence="1">The sequence shown here is derived from an EMBL/GenBank/DDBJ whole genome shotgun (WGS) entry which is preliminary data.</text>
</comment>
<dbReference type="Gene3D" id="3.40.30.10">
    <property type="entry name" value="Glutaredoxin"/>
    <property type="match status" value="1"/>
</dbReference>
<protein>
    <recommendedName>
        <fullName evidence="3">Thioredoxin domain-containing protein</fullName>
    </recommendedName>
</protein>
<reference evidence="1 2" key="1">
    <citation type="submission" date="2024-02" db="EMBL/GenBank/DDBJ databases">
        <authorList>
            <person name="Chen Y."/>
            <person name="Shah S."/>
            <person name="Dougan E. K."/>
            <person name="Thang M."/>
            <person name="Chan C."/>
        </authorList>
    </citation>
    <scope>NUCLEOTIDE SEQUENCE [LARGE SCALE GENOMIC DNA]</scope>
</reference>
<name>A0ABP0S4G7_9DINO</name>
<evidence type="ECO:0000313" key="2">
    <source>
        <dbReference type="Proteomes" id="UP001642484"/>
    </source>
</evidence>
<dbReference type="Proteomes" id="UP001642484">
    <property type="component" value="Unassembled WGS sequence"/>
</dbReference>
<keyword evidence="2" id="KW-1185">Reference proteome</keyword>
<gene>
    <name evidence="1" type="ORF">CCMP2556_LOCUS50061</name>
</gene>
<evidence type="ECO:0008006" key="3">
    <source>
        <dbReference type="Google" id="ProtNLM"/>
    </source>
</evidence>
<dbReference type="EMBL" id="CAXAMN010026951">
    <property type="protein sequence ID" value="CAK9107229.1"/>
    <property type="molecule type" value="Genomic_DNA"/>
</dbReference>
<evidence type="ECO:0000313" key="1">
    <source>
        <dbReference type="EMBL" id="CAK9107229.1"/>
    </source>
</evidence>